<gene>
    <name evidence="2" type="ORF">HNR50_001857</name>
</gene>
<dbReference type="RefSeq" id="WP_184746109.1">
    <property type="nucleotide sequence ID" value="NZ_JACHGJ010000002.1"/>
</dbReference>
<dbReference type="PRINTS" id="PR01545">
    <property type="entry name" value="THEMAYE10DUF"/>
</dbReference>
<evidence type="ECO:0000259" key="1">
    <source>
        <dbReference type="Pfam" id="PF03537"/>
    </source>
</evidence>
<dbReference type="InterPro" id="IPR017853">
    <property type="entry name" value="GH"/>
</dbReference>
<dbReference type="GO" id="GO:0004817">
    <property type="term" value="F:cysteine-tRNA ligase activity"/>
    <property type="evidence" value="ECO:0007669"/>
    <property type="project" value="UniProtKB-EC"/>
</dbReference>
<dbReference type="SUPFAM" id="SSF51445">
    <property type="entry name" value="(Trans)glycosidases"/>
    <property type="match status" value="2"/>
</dbReference>
<organism evidence="2 3">
    <name type="scientific">Spirochaeta isovalerica</name>
    <dbReference type="NCBI Taxonomy" id="150"/>
    <lineage>
        <taxon>Bacteria</taxon>
        <taxon>Pseudomonadati</taxon>
        <taxon>Spirochaetota</taxon>
        <taxon>Spirochaetia</taxon>
        <taxon>Spirochaetales</taxon>
        <taxon>Spirochaetaceae</taxon>
        <taxon>Spirochaeta</taxon>
    </lineage>
</organism>
<evidence type="ECO:0000313" key="3">
    <source>
        <dbReference type="Proteomes" id="UP000587760"/>
    </source>
</evidence>
<dbReference type="PANTHER" id="PTHR35882">
    <property type="entry name" value="PELA"/>
    <property type="match status" value="1"/>
</dbReference>
<feature type="domain" description="Glycoside-hydrolase family GH114 TIM-barrel" evidence="1">
    <location>
        <begin position="210"/>
        <end position="324"/>
    </location>
</feature>
<accession>A0A841RBA8</accession>
<dbReference type="Proteomes" id="UP000587760">
    <property type="component" value="Unassembled WGS sequence"/>
</dbReference>
<comment type="caution">
    <text evidence="2">The sequence shown here is derived from an EMBL/GenBank/DDBJ whole genome shotgun (WGS) entry which is preliminary data.</text>
</comment>
<keyword evidence="2" id="KW-0436">Ligase</keyword>
<reference evidence="2 3" key="1">
    <citation type="submission" date="2020-08" db="EMBL/GenBank/DDBJ databases">
        <title>Genomic Encyclopedia of Type Strains, Phase IV (KMG-IV): sequencing the most valuable type-strain genomes for metagenomic binning, comparative biology and taxonomic classification.</title>
        <authorList>
            <person name="Goeker M."/>
        </authorList>
    </citation>
    <scope>NUCLEOTIDE SEQUENCE [LARGE SCALE GENOMIC DNA]</scope>
    <source>
        <strain evidence="2 3">DSM 2461</strain>
    </source>
</reference>
<dbReference type="EC" id="6.1.1.16" evidence="2"/>
<dbReference type="EMBL" id="JACHGJ010000002">
    <property type="protein sequence ID" value="MBB6480199.1"/>
    <property type="molecule type" value="Genomic_DNA"/>
</dbReference>
<dbReference type="PANTHER" id="PTHR35882:SF1">
    <property type="match status" value="1"/>
</dbReference>
<dbReference type="InterPro" id="IPR004352">
    <property type="entry name" value="GH114_TIM-barrel"/>
</dbReference>
<keyword evidence="2" id="KW-0030">Aminoacyl-tRNA synthetase</keyword>
<dbReference type="Pfam" id="PF03537">
    <property type="entry name" value="Glyco_hydro_114"/>
    <property type="match status" value="1"/>
</dbReference>
<name>A0A841RBA8_9SPIO</name>
<dbReference type="InterPro" id="IPR013785">
    <property type="entry name" value="Aldolase_TIM"/>
</dbReference>
<keyword evidence="3" id="KW-1185">Reference proteome</keyword>
<proteinExistence type="predicted"/>
<protein>
    <submittedName>
        <fullName evidence="2">Cysteinyl-tRNA synthetase</fullName>
        <ecNumber evidence="2">6.1.1.16</ecNumber>
    </submittedName>
</protein>
<dbReference type="InterPro" id="IPR016062">
    <property type="entry name" value="TM1410-rel"/>
</dbReference>
<dbReference type="Gene3D" id="3.20.20.70">
    <property type="entry name" value="Aldolase class I"/>
    <property type="match status" value="2"/>
</dbReference>
<dbReference type="AlphaFoldDB" id="A0A841RBA8"/>
<sequence length="329" mass="38497">MRQRRSSVPLRLPLLLFFAGILFTEGIAAQQIDYRGEMRSLVEEISRYGKERHPGFAVIPQNGQELLTSDGTAAGQFVSSYLDAIDGVGREDLYYGYRADNRKTPEYDTEYMLGYLTAARDRGLSVLAVDYCRSRSKMDDSIEKNRTNGFLVFAADRRELDRIPTYPSRPVDVNNREINELKDAANFLYIINPSDYSSREAFISDLERSEYDMFIIDLFDDDGIPLTAVEIERLKRKPQGGRRLVISYMSIGEAEDYRYYWDSSWERNPPSWLERENPHWKGNYKVRYWYPLWKAMIFGNENAYLDLILDRGFDGVYLDIIDAFWYFEN</sequence>
<evidence type="ECO:0000313" key="2">
    <source>
        <dbReference type="EMBL" id="MBB6480199.1"/>
    </source>
</evidence>